<gene>
    <name evidence="1" type="ORF">NB231_16833</name>
</gene>
<keyword evidence="2" id="KW-1185">Reference proteome</keyword>
<protein>
    <submittedName>
        <fullName evidence="1">Uncharacterized protein</fullName>
    </submittedName>
</protein>
<sequence length="99" mass="10875">MNANVWHIGCNSRPVRGESNKGWWQTAFADLFAGTAVYFAYSFAAYPNSTIDTPAECDYCGYRFAVPIMGHNMIGCQFPSEESGGIRLHALCGWVATAK</sequence>
<dbReference type="STRING" id="314278.NB231_16833"/>
<evidence type="ECO:0000313" key="1">
    <source>
        <dbReference type="EMBL" id="EAR23505.1"/>
    </source>
</evidence>
<accession>A4BMG7</accession>
<comment type="caution">
    <text evidence="1">The sequence shown here is derived from an EMBL/GenBank/DDBJ whole genome shotgun (WGS) entry which is preliminary data.</text>
</comment>
<dbReference type="AlphaFoldDB" id="A4BMG7"/>
<name>A4BMG7_9GAMM</name>
<dbReference type="InterPro" id="IPR029062">
    <property type="entry name" value="Class_I_gatase-like"/>
</dbReference>
<proteinExistence type="predicted"/>
<evidence type="ECO:0000313" key="2">
    <source>
        <dbReference type="Proteomes" id="UP000003374"/>
    </source>
</evidence>
<dbReference type="Gene3D" id="3.40.50.880">
    <property type="match status" value="1"/>
</dbReference>
<dbReference type="EMBL" id="AAOF01000001">
    <property type="protein sequence ID" value="EAR23505.1"/>
    <property type="molecule type" value="Genomic_DNA"/>
</dbReference>
<organism evidence="1 2">
    <name type="scientific">Nitrococcus mobilis Nb-231</name>
    <dbReference type="NCBI Taxonomy" id="314278"/>
    <lineage>
        <taxon>Bacteria</taxon>
        <taxon>Pseudomonadati</taxon>
        <taxon>Pseudomonadota</taxon>
        <taxon>Gammaproteobacteria</taxon>
        <taxon>Chromatiales</taxon>
        <taxon>Ectothiorhodospiraceae</taxon>
        <taxon>Nitrococcus</taxon>
    </lineage>
</organism>
<dbReference type="HOGENOM" id="CLU_2317389_0_0_6"/>
<reference evidence="1 2" key="1">
    <citation type="submission" date="2006-02" db="EMBL/GenBank/DDBJ databases">
        <authorList>
            <person name="Waterbury J."/>
            <person name="Ferriera S."/>
            <person name="Johnson J."/>
            <person name="Kravitz S."/>
            <person name="Halpern A."/>
            <person name="Remington K."/>
            <person name="Beeson K."/>
            <person name="Tran B."/>
            <person name="Rogers Y.-H."/>
            <person name="Friedman R."/>
            <person name="Venter J.C."/>
        </authorList>
    </citation>
    <scope>NUCLEOTIDE SEQUENCE [LARGE SCALE GENOMIC DNA]</scope>
    <source>
        <strain evidence="1 2">Nb-231</strain>
    </source>
</reference>
<dbReference type="Proteomes" id="UP000003374">
    <property type="component" value="Unassembled WGS sequence"/>
</dbReference>
<dbReference type="RefSeq" id="WP_005004900.1">
    <property type="nucleotide sequence ID" value="NZ_CH672427.1"/>
</dbReference>